<dbReference type="Pfam" id="PF02556">
    <property type="entry name" value="SecB"/>
    <property type="match status" value="1"/>
</dbReference>
<dbReference type="InterPro" id="IPR035958">
    <property type="entry name" value="SecB-like_sf"/>
</dbReference>
<keyword evidence="6" id="KW-1185">Reference proteome</keyword>
<proteinExistence type="inferred from homology"/>
<dbReference type="Gene3D" id="3.10.420.10">
    <property type="entry name" value="SecB-like"/>
    <property type="match status" value="1"/>
</dbReference>
<gene>
    <name evidence="5" type="ORF">FQP85_20730</name>
</gene>
<keyword evidence="4" id="KW-0811">Translocation</keyword>
<sequence length="132" mass="14875">MNIQLCDSRVQSLNISRAAETKDTDGEIVHFSTNFGFKPDLENNYFICFKLVVETPCGSTVDLQYESMFYTDEIISEEFQSSPFAMVNSPAIAYPFLRAYIATLLTLSGFESVVLPTINFQAMYKNHVASNN</sequence>
<dbReference type="RefSeq" id="WP_145242171.1">
    <property type="nucleotide sequence ID" value="NZ_VNFF01000028.1"/>
</dbReference>
<dbReference type="InterPro" id="IPR003708">
    <property type="entry name" value="SecB"/>
</dbReference>
<evidence type="ECO:0000313" key="5">
    <source>
        <dbReference type="EMBL" id="TVU80208.1"/>
    </source>
</evidence>
<evidence type="ECO:0000256" key="2">
    <source>
        <dbReference type="ARBA" id="ARBA00022448"/>
    </source>
</evidence>
<evidence type="ECO:0000313" key="6">
    <source>
        <dbReference type="Proteomes" id="UP000317938"/>
    </source>
</evidence>
<keyword evidence="2" id="KW-0813">Transport</keyword>
<comment type="similarity">
    <text evidence="1">Belongs to the SecB family.</text>
</comment>
<dbReference type="EMBL" id="VNFF01000028">
    <property type="protein sequence ID" value="TVU80208.1"/>
    <property type="molecule type" value="Genomic_DNA"/>
</dbReference>
<evidence type="ECO:0000256" key="4">
    <source>
        <dbReference type="ARBA" id="ARBA00023010"/>
    </source>
</evidence>
<comment type="caution">
    <text evidence="5">The sequence shown here is derived from an EMBL/GenBank/DDBJ whole genome shotgun (WGS) entry which is preliminary data.</text>
</comment>
<keyword evidence="3" id="KW-0653">Protein transport</keyword>
<protein>
    <submittedName>
        <fullName evidence="5">Preprotein translocase subunit SecB</fullName>
    </submittedName>
</protein>
<evidence type="ECO:0000256" key="3">
    <source>
        <dbReference type="ARBA" id="ARBA00022927"/>
    </source>
</evidence>
<dbReference type="Proteomes" id="UP000317938">
    <property type="component" value="Unassembled WGS sequence"/>
</dbReference>
<name>A0ABY3F8R9_9GAMM</name>
<evidence type="ECO:0000256" key="1">
    <source>
        <dbReference type="ARBA" id="ARBA00009990"/>
    </source>
</evidence>
<reference evidence="5 6" key="1">
    <citation type="submission" date="2019-07" db="EMBL/GenBank/DDBJ databases">
        <title>Diversity of Bacteria from Kongsfjorden, Arctic.</title>
        <authorList>
            <person name="Yu Y."/>
        </authorList>
    </citation>
    <scope>NUCLEOTIDE SEQUENCE [LARGE SCALE GENOMIC DNA]</scope>
    <source>
        <strain evidence="5 6">SM1927</strain>
    </source>
</reference>
<accession>A0ABY3F8R9</accession>
<dbReference type="SUPFAM" id="SSF54611">
    <property type="entry name" value="SecB-like"/>
    <property type="match status" value="1"/>
</dbReference>
<organism evidence="5 6">
    <name type="scientific">Pseudoalteromonas neustonica</name>
    <dbReference type="NCBI Taxonomy" id="1840331"/>
    <lineage>
        <taxon>Bacteria</taxon>
        <taxon>Pseudomonadati</taxon>
        <taxon>Pseudomonadota</taxon>
        <taxon>Gammaproteobacteria</taxon>
        <taxon>Alteromonadales</taxon>
        <taxon>Pseudoalteromonadaceae</taxon>
        <taxon>Pseudoalteromonas</taxon>
    </lineage>
</organism>